<evidence type="ECO:0000313" key="2">
    <source>
        <dbReference type="EMBL" id="HIQ68327.1"/>
    </source>
</evidence>
<dbReference type="Pfam" id="PF09852">
    <property type="entry name" value="DUF2079"/>
    <property type="match status" value="1"/>
</dbReference>
<keyword evidence="1" id="KW-0812">Transmembrane</keyword>
<dbReference type="EMBL" id="DVFK01000104">
    <property type="protein sequence ID" value="HIQ68327.1"/>
    <property type="molecule type" value="Genomic_DNA"/>
</dbReference>
<feature type="transmembrane region" description="Helical" evidence="1">
    <location>
        <begin position="21"/>
        <end position="40"/>
    </location>
</feature>
<reference evidence="2" key="2">
    <citation type="journal article" date="2021" name="PeerJ">
        <title>Extensive microbial diversity within the chicken gut microbiome revealed by metagenomics and culture.</title>
        <authorList>
            <person name="Gilroy R."/>
            <person name="Ravi A."/>
            <person name="Getino M."/>
            <person name="Pursley I."/>
            <person name="Horton D.L."/>
            <person name="Alikhan N.F."/>
            <person name="Baker D."/>
            <person name="Gharbi K."/>
            <person name="Hall N."/>
            <person name="Watson M."/>
            <person name="Adriaenssens E.M."/>
            <person name="Foster-Nyarko E."/>
            <person name="Jarju S."/>
            <person name="Secka A."/>
            <person name="Antonio M."/>
            <person name="Oren A."/>
            <person name="Chaudhuri R.R."/>
            <person name="La Ragione R."/>
            <person name="Hildebrand F."/>
            <person name="Pallen M.J."/>
        </authorList>
    </citation>
    <scope>NUCLEOTIDE SEQUENCE</scope>
    <source>
        <strain evidence="2">13361</strain>
    </source>
</reference>
<feature type="transmembrane region" description="Helical" evidence="1">
    <location>
        <begin position="408"/>
        <end position="426"/>
    </location>
</feature>
<feature type="transmembrane region" description="Helical" evidence="1">
    <location>
        <begin position="345"/>
        <end position="363"/>
    </location>
</feature>
<evidence type="ECO:0000256" key="1">
    <source>
        <dbReference type="SAM" id="Phobius"/>
    </source>
</evidence>
<keyword evidence="1" id="KW-0472">Membrane</keyword>
<evidence type="ECO:0000313" key="3">
    <source>
        <dbReference type="Proteomes" id="UP000886796"/>
    </source>
</evidence>
<comment type="caution">
    <text evidence="2">The sequence shown here is derived from an EMBL/GenBank/DDBJ whole genome shotgun (WGS) entry which is preliminary data.</text>
</comment>
<feature type="transmembrane region" description="Helical" evidence="1">
    <location>
        <begin position="225"/>
        <end position="245"/>
    </location>
</feature>
<dbReference type="InterPro" id="IPR018650">
    <property type="entry name" value="STSV1_Orf64"/>
</dbReference>
<feature type="transmembrane region" description="Helical" evidence="1">
    <location>
        <begin position="52"/>
        <end position="71"/>
    </location>
</feature>
<name>A0A9D0Z324_9FIRM</name>
<feature type="transmembrane region" description="Helical" evidence="1">
    <location>
        <begin position="199"/>
        <end position="219"/>
    </location>
</feature>
<accession>A0A9D0Z324</accession>
<dbReference type="Proteomes" id="UP000886796">
    <property type="component" value="Unassembled WGS sequence"/>
</dbReference>
<protein>
    <submittedName>
        <fullName evidence="2">DUF2079 domain-containing protein</fullName>
    </submittedName>
</protein>
<feature type="transmembrane region" description="Helical" evidence="1">
    <location>
        <begin position="141"/>
        <end position="162"/>
    </location>
</feature>
<dbReference type="AlphaFoldDB" id="A0A9D0Z324"/>
<feature type="transmembrane region" description="Helical" evidence="1">
    <location>
        <begin position="454"/>
        <end position="474"/>
    </location>
</feature>
<feature type="transmembrane region" description="Helical" evidence="1">
    <location>
        <begin position="83"/>
        <end position="99"/>
    </location>
</feature>
<keyword evidence="1" id="KW-1133">Transmembrane helix</keyword>
<feature type="transmembrane region" description="Helical" evidence="1">
    <location>
        <begin position="480"/>
        <end position="501"/>
    </location>
</feature>
<gene>
    <name evidence="2" type="ORF">IAB74_07450</name>
</gene>
<organism evidence="2 3">
    <name type="scientific">Candidatus Faecousia excrementigallinarum</name>
    <dbReference type="NCBI Taxonomy" id="2840806"/>
    <lineage>
        <taxon>Bacteria</taxon>
        <taxon>Bacillati</taxon>
        <taxon>Bacillota</taxon>
        <taxon>Clostridia</taxon>
        <taxon>Eubacteriales</taxon>
        <taxon>Oscillospiraceae</taxon>
        <taxon>Faecousia</taxon>
    </lineage>
</organism>
<reference evidence="2" key="1">
    <citation type="submission" date="2020-10" db="EMBL/GenBank/DDBJ databases">
        <authorList>
            <person name="Gilroy R."/>
        </authorList>
    </citation>
    <scope>NUCLEOTIDE SEQUENCE</scope>
    <source>
        <strain evidence="2">13361</strain>
    </source>
</reference>
<sequence>MLAQKIYQKHGCGVSEVIRHIILGWLVAATLEYLFLPRAYRNLAGLEGLKAMSFVRVLGFALGIALLFTGLSRVVHTQKAERWGLAAAFAIYAAAALSANPSWPLLGACTLVLGVLAVYAVRGWNSTPEPAPEPKPSGKGWLLFTIGLSLAFFLFVCAWTVGRFYTFCTPSYDFGIFSQMFYYMKTSGLPMTTIERDGLLSHFAVHVSPIYYLLLPFYILVPQPATLQVLQAAVITSAVIPLWLLGKHHGLSGGERTLLCAALLLFPAFSGGTSYDIHENCFLTPLLLWLFYGIDRRSTPVTAVSALLTLMVKEDAPVYVAVIGLWMLVKAALRGKHPRDLITGAVLLAASVGWFCLVTAYLAKHGDGVMTYRYQNFLYDGSSSLLTVIKAVMLCPMKAIYECVDREKLRFIALTLLPLLGLPLLTRRYERYLLLIPYILVNLMPDYTYQHDIFFQYTFGSTAFLLYLTVVNLGDWRIHWLRVVALGVAVGISLICFYRFILPKGVVYPRRAIAQHQRYEAIRNTLDEIPEEASVAAGTFYASYLSQRKVLYDVRYCSLQHLLECEYIVLDLASVGDYENYASEGENGLENLMALLKFQGYEEYKTLENVLGIYYRQDSP</sequence>
<proteinExistence type="predicted"/>